<evidence type="ECO:0000256" key="1">
    <source>
        <dbReference type="ARBA" id="ARBA00001526"/>
    </source>
</evidence>
<dbReference type="GO" id="GO:0046677">
    <property type="term" value="P:response to antibiotic"/>
    <property type="evidence" value="ECO:0007669"/>
    <property type="project" value="UniProtKB-UniRule"/>
</dbReference>
<evidence type="ECO:0000256" key="6">
    <source>
        <dbReference type="RuleBase" id="RU361140"/>
    </source>
</evidence>
<dbReference type="EMBL" id="SLZQ01000001">
    <property type="protein sequence ID" value="TCS39349.1"/>
    <property type="molecule type" value="Genomic_DNA"/>
</dbReference>
<reference evidence="9 10" key="1">
    <citation type="submission" date="2019-03" db="EMBL/GenBank/DDBJ databases">
        <title>Genomic Encyclopedia of Type Strains, Phase IV (KMG-IV): sequencing the most valuable type-strain genomes for metagenomic binning, comparative biology and taxonomic classification.</title>
        <authorList>
            <person name="Goeker M."/>
        </authorList>
    </citation>
    <scope>NUCLEOTIDE SEQUENCE [LARGE SCALE GENOMIC DNA]</scope>
    <source>
        <strain evidence="9 10">DSM 7445</strain>
    </source>
</reference>
<feature type="signal peptide" evidence="7">
    <location>
        <begin position="1"/>
        <end position="22"/>
    </location>
</feature>
<evidence type="ECO:0000256" key="2">
    <source>
        <dbReference type="ARBA" id="ARBA00007840"/>
    </source>
</evidence>
<dbReference type="InterPro" id="IPR058136">
    <property type="entry name" value="AmpC"/>
</dbReference>
<dbReference type="RefSeq" id="WP_132256627.1">
    <property type="nucleotide sequence ID" value="NZ_SLZQ01000001.1"/>
</dbReference>
<comment type="similarity">
    <text evidence="2 6">Belongs to the class-C beta-lactamase family.</text>
</comment>
<evidence type="ECO:0000256" key="7">
    <source>
        <dbReference type="SAM" id="SignalP"/>
    </source>
</evidence>
<proteinExistence type="inferred from homology"/>
<dbReference type="PANTHER" id="PTHR46825">
    <property type="entry name" value="D-ALANYL-D-ALANINE-CARBOXYPEPTIDASE/ENDOPEPTIDASE AMPH"/>
    <property type="match status" value="1"/>
</dbReference>
<gene>
    <name evidence="9" type="ORF">EDC30_101305</name>
</gene>
<dbReference type="InterPro" id="IPR001586">
    <property type="entry name" value="Beta-lactam_class-C_AS"/>
</dbReference>
<dbReference type="AlphaFoldDB" id="A0A4R3I5R7"/>
<dbReference type="Pfam" id="PF00144">
    <property type="entry name" value="Beta-lactamase"/>
    <property type="match status" value="1"/>
</dbReference>
<evidence type="ECO:0000313" key="10">
    <source>
        <dbReference type="Proteomes" id="UP000295382"/>
    </source>
</evidence>
<comment type="caution">
    <text evidence="9">The sequence shown here is derived from an EMBL/GenBank/DDBJ whole genome shotgun (WGS) entry which is preliminary data.</text>
</comment>
<dbReference type="InterPro" id="IPR050491">
    <property type="entry name" value="AmpC-like"/>
</dbReference>
<dbReference type="InterPro" id="IPR012338">
    <property type="entry name" value="Beta-lactam/transpept-like"/>
</dbReference>
<evidence type="ECO:0000256" key="5">
    <source>
        <dbReference type="ARBA" id="ARBA00023251"/>
    </source>
</evidence>
<name>A0A4R3I5R7_PAULE</name>
<accession>A0A4R3I5R7</accession>
<evidence type="ECO:0000256" key="3">
    <source>
        <dbReference type="ARBA" id="ARBA00012865"/>
    </source>
</evidence>
<keyword evidence="10" id="KW-1185">Reference proteome</keyword>
<organism evidence="9 10">
    <name type="scientific">Paucimonas lemoignei</name>
    <name type="common">Pseudomonas lemoignei</name>
    <dbReference type="NCBI Taxonomy" id="29443"/>
    <lineage>
        <taxon>Bacteria</taxon>
        <taxon>Pseudomonadati</taxon>
        <taxon>Pseudomonadota</taxon>
        <taxon>Betaproteobacteria</taxon>
        <taxon>Burkholderiales</taxon>
        <taxon>Burkholderiaceae</taxon>
        <taxon>Paucimonas</taxon>
    </lineage>
</organism>
<protein>
    <recommendedName>
        <fullName evidence="3 6">Beta-lactamase</fullName>
        <ecNumber evidence="3 6">3.5.2.6</ecNumber>
    </recommendedName>
</protein>
<dbReference type="GO" id="GO:0030288">
    <property type="term" value="C:outer membrane-bounded periplasmic space"/>
    <property type="evidence" value="ECO:0007669"/>
    <property type="project" value="InterPro"/>
</dbReference>
<evidence type="ECO:0000259" key="8">
    <source>
        <dbReference type="Pfam" id="PF00144"/>
    </source>
</evidence>
<dbReference type="GO" id="GO:0008800">
    <property type="term" value="F:beta-lactamase activity"/>
    <property type="evidence" value="ECO:0007669"/>
    <property type="project" value="UniProtKB-UniRule"/>
</dbReference>
<dbReference type="SUPFAM" id="SSF56601">
    <property type="entry name" value="beta-lactamase/transpeptidase-like"/>
    <property type="match status" value="1"/>
</dbReference>
<dbReference type="OrthoDB" id="5377431at2"/>
<dbReference type="Proteomes" id="UP000295382">
    <property type="component" value="Unassembled WGS sequence"/>
</dbReference>
<keyword evidence="5 6" id="KW-0046">Antibiotic resistance</keyword>
<dbReference type="GO" id="GO:0017001">
    <property type="term" value="P:antibiotic catabolic process"/>
    <property type="evidence" value="ECO:0007669"/>
    <property type="project" value="InterPro"/>
</dbReference>
<keyword evidence="4 6" id="KW-0378">Hydrolase</keyword>
<keyword evidence="7" id="KW-0732">Signal</keyword>
<sequence>MPSRLNRLIATAVALLAANAFAGKTAERPAIEKVVNTTIHSVMAENDVPGMAVAITFGGKRQFFQYGVASKETGTKVTKNTLFEIGSVSKVFTATLVAYAHARGNLSLADSAGRYLDELSGSSFDAISLLELCTFTAGGLPLQFPASVTNSATMISYFKAWRPEFPPGSRRLYSNPSIGLCGHLAAKSIGQPFDTLMEKTVFPAFGLRNTYLRIPNERMNDYAWGYAGDGKAIRVSPGVLDSEAYGVKTSAADLIRFAEAQIDSKALDKDFSEAVAATQSAYFDTGDMRQGLGWEMYTYPTSLRRLLDGNSPRMTYEAAPVTRLVAPRTSRQDMLFNKTGSTNGFGAYVAFIPARRIGIVMLANKNYPVAARVKAAHRILAELDRAIVSEESR</sequence>
<comment type="catalytic activity">
    <reaction evidence="1 6">
        <text>a beta-lactam + H2O = a substituted beta-amino acid</text>
        <dbReference type="Rhea" id="RHEA:20401"/>
        <dbReference type="ChEBI" id="CHEBI:15377"/>
        <dbReference type="ChEBI" id="CHEBI:35627"/>
        <dbReference type="ChEBI" id="CHEBI:140347"/>
        <dbReference type="EC" id="3.5.2.6"/>
    </reaction>
</comment>
<dbReference type="EC" id="3.5.2.6" evidence="3 6"/>
<dbReference type="InterPro" id="IPR001466">
    <property type="entry name" value="Beta-lactam-related"/>
</dbReference>
<dbReference type="PANTHER" id="PTHR46825:SF8">
    <property type="entry name" value="BETA-LACTAMASE-RELATED"/>
    <property type="match status" value="1"/>
</dbReference>
<evidence type="ECO:0000313" key="9">
    <source>
        <dbReference type="EMBL" id="TCS39349.1"/>
    </source>
</evidence>
<feature type="chain" id="PRO_5020654777" description="Beta-lactamase" evidence="7">
    <location>
        <begin position="23"/>
        <end position="393"/>
    </location>
</feature>
<evidence type="ECO:0000256" key="4">
    <source>
        <dbReference type="ARBA" id="ARBA00022801"/>
    </source>
</evidence>
<feature type="domain" description="Beta-lactamase-related" evidence="8">
    <location>
        <begin position="36"/>
        <end position="381"/>
    </location>
</feature>
<dbReference type="Gene3D" id="3.40.710.10">
    <property type="entry name" value="DD-peptidase/beta-lactamase superfamily"/>
    <property type="match status" value="1"/>
</dbReference>
<dbReference type="NCBIfam" id="NF033085">
    <property type="entry name" value="bla_class_C"/>
    <property type="match status" value="1"/>
</dbReference>
<dbReference type="PROSITE" id="PS00336">
    <property type="entry name" value="BETA_LACTAMASE_C"/>
    <property type="match status" value="1"/>
</dbReference>